<dbReference type="InParanoid" id="W5LJQ1"/>
<dbReference type="Pfam" id="PF00643">
    <property type="entry name" value="zf-B_box"/>
    <property type="match status" value="1"/>
</dbReference>
<dbReference type="InterPro" id="IPR051051">
    <property type="entry name" value="E3_ubiq-ligase_TRIM/RNF"/>
</dbReference>
<dbReference type="Pfam" id="PF13445">
    <property type="entry name" value="zf-RING_UBOX"/>
    <property type="match status" value="1"/>
</dbReference>
<evidence type="ECO:0000256" key="7">
    <source>
        <dbReference type="SAM" id="Coils"/>
    </source>
</evidence>
<dbReference type="Pfam" id="PF25600">
    <property type="entry name" value="TRIM_CC"/>
    <property type="match status" value="1"/>
</dbReference>
<dbReference type="InterPro" id="IPR001870">
    <property type="entry name" value="B30.2/SPRY"/>
</dbReference>
<evidence type="ECO:0000313" key="11">
    <source>
        <dbReference type="Ensembl" id="ENSAMXP00000020063.2"/>
    </source>
</evidence>
<keyword evidence="2" id="KW-0479">Metal-binding</keyword>
<evidence type="ECO:0000259" key="8">
    <source>
        <dbReference type="PROSITE" id="PS50089"/>
    </source>
</evidence>
<reference evidence="11" key="4">
    <citation type="submission" date="2025-09" db="UniProtKB">
        <authorList>
            <consortium name="Ensembl"/>
        </authorList>
    </citation>
    <scope>IDENTIFICATION</scope>
</reference>
<dbReference type="PROSITE" id="PS50188">
    <property type="entry name" value="B302_SPRY"/>
    <property type="match status" value="1"/>
</dbReference>
<dbReference type="Gene3D" id="3.30.160.60">
    <property type="entry name" value="Classic Zinc Finger"/>
    <property type="match status" value="1"/>
</dbReference>
<dbReference type="SUPFAM" id="SSF57845">
    <property type="entry name" value="B-box zinc-binding domain"/>
    <property type="match status" value="1"/>
</dbReference>
<dbReference type="SUPFAM" id="SSF57850">
    <property type="entry name" value="RING/U-box"/>
    <property type="match status" value="1"/>
</dbReference>
<keyword evidence="1" id="KW-0399">Innate immunity</keyword>
<dbReference type="InterPro" id="IPR013320">
    <property type="entry name" value="ConA-like_dom_sf"/>
</dbReference>
<organism evidence="11 12">
    <name type="scientific">Astyanax mexicanus</name>
    <name type="common">Blind cave fish</name>
    <name type="synonym">Astyanax fasciatus mexicanus</name>
    <dbReference type="NCBI Taxonomy" id="7994"/>
    <lineage>
        <taxon>Eukaryota</taxon>
        <taxon>Metazoa</taxon>
        <taxon>Chordata</taxon>
        <taxon>Craniata</taxon>
        <taxon>Vertebrata</taxon>
        <taxon>Euteleostomi</taxon>
        <taxon>Actinopterygii</taxon>
        <taxon>Neopterygii</taxon>
        <taxon>Teleostei</taxon>
        <taxon>Ostariophysi</taxon>
        <taxon>Characiformes</taxon>
        <taxon>Characoidei</taxon>
        <taxon>Acestrorhamphidae</taxon>
        <taxon>Acestrorhamphinae</taxon>
        <taxon>Astyanax</taxon>
    </lineage>
</organism>
<reference evidence="12" key="1">
    <citation type="submission" date="2013-03" db="EMBL/GenBank/DDBJ databases">
        <authorList>
            <person name="Jeffery W."/>
            <person name="Warren W."/>
            <person name="Wilson R.K."/>
        </authorList>
    </citation>
    <scope>NUCLEOTIDE SEQUENCE</scope>
    <source>
        <strain evidence="12">female</strain>
    </source>
</reference>
<feature type="domain" description="RING-type" evidence="8">
    <location>
        <begin position="15"/>
        <end position="55"/>
    </location>
</feature>
<evidence type="ECO:0000256" key="2">
    <source>
        <dbReference type="ARBA" id="ARBA00022723"/>
    </source>
</evidence>
<dbReference type="Gene3D" id="4.10.830.40">
    <property type="match status" value="1"/>
</dbReference>
<dbReference type="PROSITE" id="PS00518">
    <property type="entry name" value="ZF_RING_1"/>
    <property type="match status" value="1"/>
</dbReference>
<dbReference type="InterPro" id="IPR017907">
    <property type="entry name" value="Znf_RING_CS"/>
</dbReference>
<evidence type="ECO:0000256" key="3">
    <source>
        <dbReference type="ARBA" id="ARBA00022771"/>
    </source>
</evidence>
<keyword evidence="5" id="KW-0391">Immunity</keyword>
<dbReference type="GeneTree" id="ENSGT01040000240385"/>
<dbReference type="FunFam" id="2.60.120.920:FF:000004">
    <property type="entry name" value="Butyrophilin subfamily 1 member A1"/>
    <property type="match status" value="1"/>
</dbReference>
<dbReference type="SMART" id="SM00589">
    <property type="entry name" value="PRY"/>
    <property type="match status" value="1"/>
</dbReference>
<feature type="coiled-coil region" evidence="7">
    <location>
        <begin position="192"/>
        <end position="219"/>
    </location>
</feature>
<dbReference type="Pfam" id="PF13765">
    <property type="entry name" value="PRY"/>
    <property type="match status" value="1"/>
</dbReference>
<dbReference type="HOGENOM" id="CLU_013137_0_1_1"/>
<dbReference type="CDD" id="cd19802">
    <property type="entry name" value="Bbox1_TRIM8-like"/>
    <property type="match status" value="1"/>
</dbReference>
<reference evidence="11" key="3">
    <citation type="submission" date="2025-08" db="UniProtKB">
        <authorList>
            <consortium name="Ensembl"/>
        </authorList>
    </citation>
    <scope>IDENTIFICATION</scope>
</reference>
<proteinExistence type="predicted"/>
<protein>
    <submittedName>
        <fullName evidence="11">Uncharacterized protein</fullName>
    </submittedName>
</protein>
<dbReference type="GO" id="GO:0005737">
    <property type="term" value="C:cytoplasm"/>
    <property type="evidence" value="ECO:0007669"/>
    <property type="project" value="UniProtKB-ARBA"/>
</dbReference>
<dbReference type="SUPFAM" id="SSF49899">
    <property type="entry name" value="Concanavalin A-like lectins/glucanases"/>
    <property type="match status" value="1"/>
</dbReference>
<dbReference type="SMART" id="SM00184">
    <property type="entry name" value="RING"/>
    <property type="match status" value="1"/>
</dbReference>
<dbReference type="InterPro" id="IPR001841">
    <property type="entry name" value="Znf_RING"/>
</dbReference>
<keyword evidence="7" id="KW-0175">Coiled coil</keyword>
<evidence type="ECO:0000259" key="9">
    <source>
        <dbReference type="PROSITE" id="PS50119"/>
    </source>
</evidence>
<sequence>MASSSYLLCEDQLQCSICLDVFTNPVSTPCGHNFCMVCLRKYWDSTSLCQCPVCKEEYARRPELRVNTFISGLASEFKKSVQVKTRRASVKRSPKRKLVQCDACSEEKLEAVKSCLDCGVSFCDSHLSLHKTTPKYKKHKLMDPVENLEDYICQKHERPLELFCRDDQTCVCQFCTEGDHRTHSTVPIEEESGEKKNQLEKTQAEVQQMIQERLKKIQEIKHSVELNKKEEADSVEIFRALVRCIERSQAELLEVMEEKQKAAERQAEELIKELEQEITELKRRDTELEQISHTEDHLHLLQIYPSLCRPPHTKNWTDVSVNTPLRVESLRRALSQLQEHLTQDMEKIVNIELKQVQQYAVDVTLDPDTAHPNLILSDDGKQRFDRHACVLGKEGFSSGRFYYEVQVREKTKWIVGVTSEPTNRKGDITLRPENGYWAVCLINDNKYVAGEFHTVLLWLKQAPQKVGVFVDYEEGLVSFYDVEVRSHIYSFTSKNSAPLIITPVQHYK</sequence>
<dbReference type="PROSITE" id="PS50089">
    <property type="entry name" value="ZF_RING_2"/>
    <property type="match status" value="1"/>
</dbReference>
<dbReference type="Bgee" id="ENSAMXG00000019483">
    <property type="expression patterns" value="Expressed in intestine and 12 other cell types or tissues"/>
</dbReference>
<dbReference type="InterPro" id="IPR013083">
    <property type="entry name" value="Znf_RING/FYVE/PHD"/>
</dbReference>
<dbReference type="SMART" id="SM00449">
    <property type="entry name" value="SPRY"/>
    <property type="match status" value="1"/>
</dbReference>
<dbReference type="eggNOG" id="KOG2177">
    <property type="taxonomic scope" value="Eukaryota"/>
</dbReference>
<dbReference type="CDD" id="cd13733">
    <property type="entry name" value="SPRY_PRY_C-I_1"/>
    <property type="match status" value="1"/>
</dbReference>
<accession>W5LJQ1</accession>
<dbReference type="Proteomes" id="UP000018467">
    <property type="component" value="Unassembled WGS sequence"/>
</dbReference>
<evidence type="ECO:0000256" key="1">
    <source>
        <dbReference type="ARBA" id="ARBA00022588"/>
    </source>
</evidence>
<dbReference type="InterPro" id="IPR006574">
    <property type="entry name" value="PRY"/>
</dbReference>
<feature type="domain" description="B30.2/SPRY" evidence="10">
    <location>
        <begin position="343"/>
        <end position="508"/>
    </location>
</feature>
<dbReference type="STRING" id="7994.ENSAMXP00000020063"/>
<dbReference type="Gene3D" id="3.30.40.10">
    <property type="entry name" value="Zinc/RING finger domain, C3HC4 (zinc finger)"/>
    <property type="match status" value="1"/>
</dbReference>
<reference evidence="12" key="2">
    <citation type="journal article" date="2014" name="Nat. Commun.">
        <title>The cavefish genome reveals candidate genes for eye loss.</title>
        <authorList>
            <person name="McGaugh S.E."/>
            <person name="Gross J.B."/>
            <person name="Aken B."/>
            <person name="Blin M."/>
            <person name="Borowsky R."/>
            <person name="Chalopin D."/>
            <person name="Hinaux H."/>
            <person name="Jeffery W.R."/>
            <person name="Keene A."/>
            <person name="Ma L."/>
            <person name="Minx P."/>
            <person name="Murphy D."/>
            <person name="O'Quin K.E."/>
            <person name="Retaux S."/>
            <person name="Rohner N."/>
            <person name="Searle S.M."/>
            <person name="Stahl B.A."/>
            <person name="Tabin C."/>
            <person name="Volff J.N."/>
            <person name="Yoshizawa M."/>
            <person name="Warren W.C."/>
        </authorList>
    </citation>
    <scope>NUCLEOTIDE SEQUENCE [LARGE SCALE GENOMIC DNA]</scope>
    <source>
        <strain evidence="12">female</strain>
    </source>
</reference>
<dbReference type="Ensembl" id="ENSAMXT00000020063.2">
    <property type="protein sequence ID" value="ENSAMXP00000020063.2"/>
    <property type="gene ID" value="ENSAMXG00000019483.2"/>
</dbReference>
<dbReference type="InterPro" id="IPR027370">
    <property type="entry name" value="Znf-RING_euk"/>
</dbReference>
<keyword evidence="12" id="KW-1185">Reference proteome</keyword>
<evidence type="ECO:0000256" key="6">
    <source>
        <dbReference type="PROSITE-ProRule" id="PRU00024"/>
    </source>
</evidence>
<evidence type="ECO:0000313" key="12">
    <source>
        <dbReference type="Proteomes" id="UP000018467"/>
    </source>
</evidence>
<evidence type="ECO:0000256" key="5">
    <source>
        <dbReference type="ARBA" id="ARBA00022859"/>
    </source>
</evidence>
<feature type="coiled-coil region" evidence="7">
    <location>
        <begin position="245"/>
        <end position="291"/>
    </location>
</feature>
<dbReference type="InterPro" id="IPR058030">
    <property type="entry name" value="TRIM8/14/16/25/29/45/65_CC"/>
</dbReference>
<dbReference type="InterPro" id="IPR043136">
    <property type="entry name" value="B30.2/SPRY_sf"/>
</dbReference>
<dbReference type="AlphaFoldDB" id="W5LJQ1"/>
<name>W5LJQ1_ASTMX</name>
<dbReference type="PANTHER" id="PTHR25465">
    <property type="entry name" value="B-BOX DOMAIN CONTAINING"/>
    <property type="match status" value="1"/>
</dbReference>
<dbReference type="Pfam" id="PF00622">
    <property type="entry name" value="SPRY"/>
    <property type="match status" value="1"/>
</dbReference>
<dbReference type="CDD" id="cd19769">
    <property type="entry name" value="Bbox2_TRIM16-like"/>
    <property type="match status" value="1"/>
</dbReference>
<dbReference type="InterPro" id="IPR003877">
    <property type="entry name" value="SPRY_dom"/>
</dbReference>
<dbReference type="SMART" id="SM00336">
    <property type="entry name" value="BBOX"/>
    <property type="match status" value="1"/>
</dbReference>
<dbReference type="PROSITE" id="PS50119">
    <property type="entry name" value="ZF_BBOX"/>
    <property type="match status" value="1"/>
</dbReference>
<evidence type="ECO:0000256" key="4">
    <source>
        <dbReference type="ARBA" id="ARBA00022833"/>
    </source>
</evidence>
<dbReference type="InterPro" id="IPR000315">
    <property type="entry name" value="Znf_B-box"/>
</dbReference>
<dbReference type="GO" id="GO:0008270">
    <property type="term" value="F:zinc ion binding"/>
    <property type="evidence" value="ECO:0007669"/>
    <property type="project" value="UniProtKB-KW"/>
</dbReference>
<evidence type="ECO:0000259" key="10">
    <source>
        <dbReference type="PROSITE" id="PS50188"/>
    </source>
</evidence>
<feature type="domain" description="B box-type" evidence="9">
    <location>
        <begin position="148"/>
        <end position="188"/>
    </location>
</feature>
<keyword evidence="4" id="KW-0862">Zinc</keyword>
<dbReference type="PANTHER" id="PTHR25465:SF32">
    <property type="entry name" value="BLOODTHIRSTY-RELATED GENE FAMILY, MEMBER 16 ISOFORM X1-RELATED"/>
    <property type="match status" value="1"/>
</dbReference>
<keyword evidence="3 6" id="KW-0863">Zinc-finger</keyword>
<dbReference type="Gene3D" id="2.60.120.920">
    <property type="match status" value="1"/>
</dbReference>
<dbReference type="GO" id="GO:0045087">
    <property type="term" value="P:innate immune response"/>
    <property type="evidence" value="ECO:0007669"/>
    <property type="project" value="UniProtKB-KW"/>
</dbReference>